<evidence type="ECO:0000256" key="10">
    <source>
        <dbReference type="SAM" id="MobiDB-lite"/>
    </source>
</evidence>
<reference evidence="12 13" key="1">
    <citation type="submission" date="2023-03" db="EMBL/GenBank/DDBJ databases">
        <title>High-quality genome of Scylla paramamosain provides insights in environmental adaptation.</title>
        <authorList>
            <person name="Zhang L."/>
        </authorList>
    </citation>
    <scope>NUCLEOTIDE SEQUENCE [LARGE SCALE GENOMIC DNA]</scope>
    <source>
        <strain evidence="12">LZ_2023a</strain>
        <tissue evidence="12">Muscle</tissue>
    </source>
</reference>
<evidence type="ECO:0000256" key="6">
    <source>
        <dbReference type="ARBA" id="ARBA00023136"/>
    </source>
</evidence>
<protein>
    <recommendedName>
        <fullName evidence="14">Golgi apparatus protein 1</fullName>
    </recommendedName>
</protein>
<keyword evidence="2 11" id="KW-0812">Transmembrane</keyword>
<dbReference type="PROSITE" id="PS51289">
    <property type="entry name" value="GLG1_C_RICH"/>
    <property type="match status" value="7"/>
</dbReference>
<evidence type="ECO:0000256" key="7">
    <source>
        <dbReference type="ARBA" id="ARBA00023180"/>
    </source>
</evidence>
<evidence type="ECO:0000256" key="3">
    <source>
        <dbReference type="ARBA" id="ARBA00022729"/>
    </source>
</evidence>
<feature type="repeat" description="Cys-rich GLG1" evidence="8">
    <location>
        <begin position="818"/>
        <end position="878"/>
    </location>
</feature>
<feature type="repeat" description="Cys-rich GLG1" evidence="8">
    <location>
        <begin position="1002"/>
        <end position="1060"/>
    </location>
</feature>
<evidence type="ECO:0000256" key="4">
    <source>
        <dbReference type="ARBA" id="ARBA00022737"/>
    </source>
</evidence>
<dbReference type="AlphaFoldDB" id="A0AAW0TF49"/>
<keyword evidence="3" id="KW-0732">Signal</keyword>
<feature type="compositionally biased region" description="Basic residues" evidence="10">
    <location>
        <begin position="80"/>
        <end position="89"/>
    </location>
</feature>
<comment type="subcellular location">
    <subcellularLocation>
        <location evidence="1">Membrane</location>
        <topology evidence="1">Single-pass type I membrane protein</topology>
    </subcellularLocation>
</comment>
<feature type="repeat" description="Cys-rich GLG1" evidence="8">
    <location>
        <begin position="750"/>
        <end position="811"/>
    </location>
</feature>
<keyword evidence="4" id="KW-0677">Repeat</keyword>
<feature type="repeat" description="Cys-rich GLG1" evidence="8">
    <location>
        <begin position="311"/>
        <end position="371"/>
    </location>
</feature>
<evidence type="ECO:0008006" key="14">
    <source>
        <dbReference type="Google" id="ProtNLM"/>
    </source>
</evidence>
<accession>A0AAW0TF49</accession>
<evidence type="ECO:0000256" key="9">
    <source>
        <dbReference type="SAM" id="Coils"/>
    </source>
</evidence>
<evidence type="ECO:0000256" key="5">
    <source>
        <dbReference type="ARBA" id="ARBA00022989"/>
    </source>
</evidence>
<dbReference type="InterPro" id="IPR039728">
    <property type="entry name" value="GLG1"/>
</dbReference>
<proteinExistence type="predicted"/>
<evidence type="ECO:0000256" key="8">
    <source>
        <dbReference type="PROSITE-ProRule" id="PRU00622"/>
    </source>
</evidence>
<feature type="compositionally biased region" description="Pro residues" evidence="10">
    <location>
        <begin position="50"/>
        <end position="60"/>
    </location>
</feature>
<evidence type="ECO:0000256" key="11">
    <source>
        <dbReference type="SAM" id="Phobius"/>
    </source>
</evidence>
<keyword evidence="9" id="KW-0175">Coiled coil</keyword>
<feature type="repeat" description="Cys-rich GLG1" evidence="8">
    <location>
        <begin position="683"/>
        <end position="748"/>
    </location>
</feature>
<dbReference type="GO" id="GO:0000139">
    <property type="term" value="C:Golgi membrane"/>
    <property type="evidence" value="ECO:0007669"/>
    <property type="project" value="InterPro"/>
</dbReference>
<feature type="repeat" description="Cys-rich GLG1" evidence="8">
    <location>
        <begin position="439"/>
        <end position="501"/>
    </location>
</feature>
<feature type="repeat" description="Cys-rich GLG1" evidence="8">
    <location>
        <begin position="506"/>
        <end position="568"/>
    </location>
</feature>
<feature type="coiled-coil region" evidence="9">
    <location>
        <begin position="674"/>
        <end position="701"/>
    </location>
</feature>
<feature type="compositionally biased region" description="Low complexity" evidence="10">
    <location>
        <begin position="1"/>
        <end position="14"/>
    </location>
</feature>
<dbReference type="PANTHER" id="PTHR11884">
    <property type="entry name" value="SELECTIN LIGAND RELATED"/>
    <property type="match status" value="1"/>
</dbReference>
<gene>
    <name evidence="12" type="ORF">O3P69_012180</name>
</gene>
<feature type="region of interest" description="Disordered" evidence="10">
    <location>
        <begin position="1"/>
        <end position="104"/>
    </location>
</feature>
<keyword evidence="13" id="KW-1185">Reference proteome</keyword>
<dbReference type="Proteomes" id="UP001487740">
    <property type="component" value="Unassembled WGS sequence"/>
</dbReference>
<evidence type="ECO:0000313" key="12">
    <source>
        <dbReference type="EMBL" id="KAK8385192.1"/>
    </source>
</evidence>
<name>A0AAW0TF49_SCYPA</name>
<dbReference type="EMBL" id="JARAKH010000033">
    <property type="protein sequence ID" value="KAK8385192.1"/>
    <property type="molecule type" value="Genomic_DNA"/>
</dbReference>
<feature type="compositionally biased region" description="Pro residues" evidence="10">
    <location>
        <begin position="23"/>
        <end position="34"/>
    </location>
</feature>
<feature type="transmembrane region" description="Helical" evidence="11">
    <location>
        <begin position="1164"/>
        <end position="1184"/>
    </location>
</feature>
<sequence length="1196" mass="135031">MCRSWRGAAQPGAARRGDICRALPPPLTPSPPPTTLRDRQLAGTFALTRPAPPPAVPPRGAPRVTPASGLSAGTSDARHRTGAPRRPPRQRRESDHHTTGQPAGAWSEVKTQIYLLTAQQQMGGWAWVWVWACVAGLGAGVGLGVVKLAEEEDCKEDIRTICKDEARSNFAVLECLQNERRDLQDVVSNKCNHLLWNYKMNLTRSGRIEELAKGGHTISCMTEKLNEIKNERCRQYLLRLAAIVFSDYRYVKNMVDNCQEEIQKFKCGRVEGTGANRRGQGSTGEDDEAPPPRYVHSQGATIECLSVHANQLGEACHKQILRLAELQSDDFHLDRPLFFSCRDDREKFCGKVRSGEGRVYKCLIKHKTDRGMSKECAEQLSRRQKLTVQDYRANRGIVRACRSAIQENSCRKGSSNDVHDVKLSKILLCLENALRKGASIDGSCRDEMLAHRRQLMEDYKLSPDLMVACQKELDQLCHGGMVSEGGGRTLHCLMKHARSHKMGRKRVTDECKRELEKVVKETDAGEDWRVDPVLHEACHGVVDSSCKDVMGGNARVMRCLMRHLETPEMTSECEAALLEIHSTRRVWMTRPDSATPRRTGRRIRLMGCRSSRVSSDMCTIPTAELRLNPMCGQEVQRVMHERAAYVDLHPDIEMACMEHLAQLCSQNTGPKEEMTCLQDNLEKLGRECKEVVSNYTEAEAKDVRLNADVMTHCSVPVAKMCSEVAQHRGSEGDSTLMDCLIRHKNSEAMQGQLKCRIVIEHFQLLSMKDYIFSPKFREACQADVASLCSRNKPRNKADVIECLSGHVRNAVLRDITHQVSRPCRQQLRQQLLQRHEDIRLDPVLQNGCSRDIAKFCKGVAFGRGAVLECLRTHKANISIQCHRRLFVREQEELQDPGTDVVLMAACRQMVDRYCHDVNSEKLLQCLKSNKDALNFESGCRTVVMRRLVEQTTDTRLNPDLLRACRHDMAKFCSGLFERANASSVELNGLLTECLKEQLPTRKLSTSCRSRVVSLARTAALNYRMDPILVERCRADMNILCQDEADNHMEECLKLAFQQQKLRSEMCRLHLAHIIETQRADLSADPFLNQVCGVDDNKFCTGMESGTHFSCLLDVLERNPQGLNTECREALRKRQEMYSAAIKMTNIGSMSDLVRHVNASTERTYLLMVLFVLVGAIFIGGLFCGRVTKRTKFLKDR</sequence>
<organism evidence="12 13">
    <name type="scientific">Scylla paramamosain</name>
    <name type="common">Mud crab</name>
    <dbReference type="NCBI Taxonomy" id="85552"/>
    <lineage>
        <taxon>Eukaryota</taxon>
        <taxon>Metazoa</taxon>
        <taxon>Ecdysozoa</taxon>
        <taxon>Arthropoda</taxon>
        <taxon>Crustacea</taxon>
        <taxon>Multicrustacea</taxon>
        <taxon>Malacostraca</taxon>
        <taxon>Eumalacostraca</taxon>
        <taxon>Eucarida</taxon>
        <taxon>Decapoda</taxon>
        <taxon>Pleocyemata</taxon>
        <taxon>Brachyura</taxon>
        <taxon>Eubrachyura</taxon>
        <taxon>Portunoidea</taxon>
        <taxon>Portunidae</taxon>
        <taxon>Portuninae</taxon>
        <taxon>Scylla</taxon>
    </lineage>
</organism>
<dbReference type="PANTHER" id="PTHR11884:SF1">
    <property type="entry name" value="GOLGI APPARATUS PROTEIN 1"/>
    <property type="match status" value="1"/>
</dbReference>
<dbReference type="InterPro" id="IPR017873">
    <property type="entry name" value="Cys-rich_GLG1_repeat_euk"/>
</dbReference>
<dbReference type="Pfam" id="PF00839">
    <property type="entry name" value="Cys_rich_FGFR"/>
    <property type="match status" value="12"/>
</dbReference>
<dbReference type="InterPro" id="IPR001893">
    <property type="entry name" value="Cys-rich_GLG1_repeat"/>
</dbReference>
<keyword evidence="5 11" id="KW-1133">Transmembrane helix</keyword>
<evidence type="ECO:0000256" key="1">
    <source>
        <dbReference type="ARBA" id="ARBA00004479"/>
    </source>
</evidence>
<evidence type="ECO:0000256" key="2">
    <source>
        <dbReference type="ARBA" id="ARBA00022692"/>
    </source>
</evidence>
<keyword evidence="6 11" id="KW-0472">Membrane</keyword>
<comment type="caution">
    <text evidence="12">The sequence shown here is derived from an EMBL/GenBank/DDBJ whole genome shotgun (WGS) entry which is preliminary data.</text>
</comment>
<dbReference type="GO" id="GO:0017134">
    <property type="term" value="F:fibroblast growth factor binding"/>
    <property type="evidence" value="ECO:0007669"/>
    <property type="project" value="TreeGrafter"/>
</dbReference>
<evidence type="ECO:0000313" key="13">
    <source>
        <dbReference type="Proteomes" id="UP001487740"/>
    </source>
</evidence>
<keyword evidence="7" id="KW-0325">Glycoprotein</keyword>